<accession>A0ABV4J0Y5</accession>
<evidence type="ECO:0000256" key="1">
    <source>
        <dbReference type="SAM" id="MobiDB-lite"/>
    </source>
</evidence>
<proteinExistence type="predicted"/>
<keyword evidence="4" id="KW-1185">Reference proteome</keyword>
<sequence length="80" mass="8390">MREFDLSSARRRKSTYSGDGGEDCVEAAAGLPGVVPVRDSKVDGGSVTGRRVGGPGGVHPHRRVRVKAGAHRNAVRPTGR</sequence>
<feature type="domain" description="DUF397" evidence="2">
    <location>
        <begin position="12"/>
        <end position="45"/>
    </location>
</feature>
<evidence type="ECO:0000259" key="2">
    <source>
        <dbReference type="Pfam" id="PF04149"/>
    </source>
</evidence>
<organism evidence="3 4">
    <name type="scientific">Streptomyces pimonensis</name>
    <dbReference type="NCBI Taxonomy" id="2860288"/>
    <lineage>
        <taxon>Bacteria</taxon>
        <taxon>Bacillati</taxon>
        <taxon>Actinomycetota</taxon>
        <taxon>Actinomycetes</taxon>
        <taxon>Kitasatosporales</taxon>
        <taxon>Streptomycetaceae</taxon>
        <taxon>Streptomyces</taxon>
    </lineage>
</organism>
<dbReference type="Proteomes" id="UP001567537">
    <property type="component" value="Unassembled WGS sequence"/>
</dbReference>
<evidence type="ECO:0000313" key="3">
    <source>
        <dbReference type="EMBL" id="MEZ3179859.1"/>
    </source>
</evidence>
<dbReference type="InterPro" id="IPR007278">
    <property type="entry name" value="DUF397"/>
</dbReference>
<reference evidence="3 4" key="1">
    <citation type="journal article" date="2021" name="Res Sq">
        <title>Streptomyces Pimoensis sp. nov., Isolated From the Taklimakan Desert in Xinjiang, China.</title>
        <authorList>
            <person name="Zhang P."/>
            <person name="Luo X."/>
            <person name="Luo X."/>
            <person name="Liu Z."/>
            <person name="Xia Z."/>
            <person name="Wan C."/>
            <person name="zhang L."/>
        </authorList>
    </citation>
    <scope>NUCLEOTIDE SEQUENCE [LARGE SCALE GENOMIC DNA]</scope>
    <source>
        <strain evidence="3 4">TRM75549</strain>
    </source>
</reference>
<dbReference type="Pfam" id="PF04149">
    <property type="entry name" value="DUF397"/>
    <property type="match status" value="1"/>
</dbReference>
<protein>
    <submittedName>
        <fullName evidence="3">DUF397 domain-containing protein</fullName>
    </submittedName>
</protein>
<feature type="region of interest" description="Disordered" evidence="1">
    <location>
        <begin position="36"/>
        <end position="62"/>
    </location>
</feature>
<name>A0ABV4J0Y5_9ACTN</name>
<evidence type="ECO:0000313" key="4">
    <source>
        <dbReference type="Proteomes" id="UP001567537"/>
    </source>
</evidence>
<dbReference type="EMBL" id="JAHWZY010000012">
    <property type="protein sequence ID" value="MEZ3179859.1"/>
    <property type="molecule type" value="Genomic_DNA"/>
</dbReference>
<feature type="region of interest" description="Disordered" evidence="1">
    <location>
        <begin position="1"/>
        <end position="23"/>
    </location>
</feature>
<comment type="caution">
    <text evidence="3">The sequence shown here is derived from an EMBL/GenBank/DDBJ whole genome shotgun (WGS) entry which is preliminary data.</text>
</comment>
<gene>
    <name evidence="3" type="ORF">KYY02_14550</name>
</gene>
<dbReference type="RefSeq" id="WP_371238406.1">
    <property type="nucleotide sequence ID" value="NZ_JAHWZY010000012.1"/>
</dbReference>